<reference evidence="4 5" key="1">
    <citation type="submission" date="2023-11" db="EMBL/GenBank/DDBJ databases">
        <title>A Novel Polar Bacteriovorax (B. antarcticus) Isolated from the Biocrust in Antarctica.</title>
        <authorList>
            <person name="Mun W."/>
            <person name="Choi S.Y."/>
            <person name="Mitchell R.J."/>
        </authorList>
    </citation>
    <scope>NUCLEOTIDE SEQUENCE [LARGE SCALE GENOMIC DNA]</scope>
    <source>
        <strain evidence="4 5">PP10</strain>
    </source>
</reference>
<sequence>MALKLLIVDPDETWLAQAKKYFTDSHYDVHTVINGKEAQLTMYNTQYFAVIMNYATENHSCLQVLKFIKTNYTNQRVIILLNDKARIDSGEVTEEKLKKLGVSELAVRPFEVSHIKELLEGHQSLSDMMMSMNKKEGMSDETEVSMGDDSFTSIKIDEFYSSSAVLFDVYIKLSQDKYLKILHTGDTFSKDRLDKYKNDKKVKNLYFHNSDRRKFIHYNNFLTKKLIDNKNVPVSNKVNILKNVTEKFIEEAFTVGIKPQVIEQGKEVCESVFQLIEKQTDLYTVLKSYQDFDPTAYSHAFLVTLYSTAIIKQFEWQSKATIETTAMACMFHDIGKTMLPKEFINLSVKDMSPEQVDVYKKHPELGFQIVENNRLINNSVKQIILHHHEAFDGTGFPFQKKGSKIPTLANIVCLADDFVHIMIDEKLQPTEALRRILMDKIGVKRYNSILVEKFIKVFVDPDKVHKDTVLPSNSRVVKKAS</sequence>
<comment type="caution">
    <text evidence="4">The sequence shown here is derived from an EMBL/GenBank/DDBJ whole genome shotgun (WGS) entry which is preliminary data.</text>
</comment>
<dbReference type="PANTHER" id="PTHR45228">
    <property type="entry name" value="CYCLIC DI-GMP PHOSPHODIESTERASE TM_0186-RELATED"/>
    <property type="match status" value="1"/>
</dbReference>
<evidence type="ECO:0000313" key="5">
    <source>
        <dbReference type="Proteomes" id="UP001302274"/>
    </source>
</evidence>
<dbReference type="Gene3D" id="3.40.50.2300">
    <property type="match status" value="1"/>
</dbReference>
<dbReference type="SMART" id="SM00471">
    <property type="entry name" value="HDc"/>
    <property type="match status" value="1"/>
</dbReference>
<dbReference type="InterPro" id="IPR006675">
    <property type="entry name" value="HDIG_dom"/>
</dbReference>
<dbReference type="RefSeq" id="WP_323575588.1">
    <property type="nucleotide sequence ID" value="NZ_JAYGJQ010000001.1"/>
</dbReference>
<dbReference type="PROSITE" id="PS50110">
    <property type="entry name" value="RESPONSE_REGULATORY"/>
    <property type="match status" value="1"/>
</dbReference>
<proteinExistence type="predicted"/>
<feature type="domain" description="HD-GYP" evidence="3">
    <location>
        <begin position="274"/>
        <end position="470"/>
    </location>
</feature>
<dbReference type="InterPro" id="IPR052020">
    <property type="entry name" value="Cyclic_di-GMP/3'3'-cGAMP_PDE"/>
</dbReference>
<dbReference type="InterPro" id="IPR003607">
    <property type="entry name" value="HD/PDEase_dom"/>
</dbReference>
<dbReference type="Gene3D" id="1.10.3210.10">
    <property type="entry name" value="Hypothetical protein af1432"/>
    <property type="match status" value="1"/>
</dbReference>
<comment type="caution">
    <text evidence="1">Lacks conserved residue(s) required for the propagation of feature annotation.</text>
</comment>
<dbReference type="NCBIfam" id="TIGR00277">
    <property type="entry name" value="HDIG"/>
    <property type="match status" value="1"/>
</dbReference>
<dbReference type="PROSITE" id="PS51832">
    <property type="entry name" value="HD_GYP"/>
    <property type="match status" value="1"/>
</dbReference>
<evidence type="ECO:0000256" key="1">
    <source>
        <dbReference type="PROSITE-ProRule" id="PRU00169"/>
    </source>
</evidence>
<evidence type="ECO:0000259" key="3">
    <source>
        <dbReference type="PROSITE" id="PS51832"/>
    </source>
</evidence>
<accession>A0ABU5VSB1</accession>
<dbReference type="Pfam" id="PF13487">
    <property type="entry name" value="HD_5"/>
    <property type="match status" value="1"/>
</dbReference>
<dbReference type="InterPro" id="IPR037522">
    <property type="entry name" value="HD_GYP_dom"/>
</dbReference>
<keyword evidence="5" id="KW-1185">Reference proteome</keyword>
<dbReference type="EMBL" id="JAYGJQ010000001">
    <property type="protein sequence ID" value="MEA9355945.1"/>
    <property type="molecule type" value="Genomic_DNA"/>
</dbReference>
<protein>
    <submittedName>
        <fullName evidence="4">HD domain-containing phosphohydrolase</fullName>
    </submittedName>
</protein>
<feature type="domain" description="Response regulatory" evidence="2">
    <location>
        <begin position="4"/>
        <end position="123"/>
    </location>
</feature>
<dbReference type="CDD" id="cd00077">
    <property type="entry name" value="HDc"/>
    <property type="match status" value="1"/>
</dbReference>
<dbReference type="InterPro" id="IPR011006">
    <property type="entry name" value="CheY-like_superfamily"/>
</dbReference>
<evidence type="ECO:0000313" key="4">
    <source>
        <dbReference type="EMBL" id="MEA9355945.1"/>
    </source>
</evidence>
<organism evidence="4 5">
    <name type="scientific">Bacteriovorax antarcticus</name>
    <dbReference type="NCBI Taxonomy" id="3088717"/>
    <lineage>
        <taxon>Bacteria</taxon>
        <taxon>Pseudomonadati</taxon>
        <taxon>Bdellovibrionota</taxon>
        <taxon>Bacteriovoracia</taxon>
        <taxon>Bacteriovoracales</taxon>
        <taxon>Bacteriovoracaceae</taxon>
        <taxon>Bacteriovorax</taxon>
    </lineage>
</organism>
<dbReference type="InterPro" id="IPR001789">
    <property type="entry name" value="Sig_transdc_resp-reg_receiver"/>
</dbReference>
<dbReference type="SUPFAM" id="SSF52172">
    <property type="entry name" value="CheY-like"/>
    <property type="match status" value="1"/>
</dbReference>
<dbReference type="SUPFAM" id="SSF109604">
    <property type="entry name" value="HD-domain/PDEase-like"/>
    <property type="match status" value="1"/>
</dbReference>
<evidence type="ECO:0000259" key="2">
    <source>
        <dbReference type="PROSITE" id="PS50110"/>
    </source>
</evidence>
<dbReference type="Proteomes" id="UP001302274">
    <property type="component" value="Unassembled WGS sequence"/>
</dbReference>
<name>A0ABU5VSB1_9BACT</name>
<gene>
    <name evidence="4" type="ORF">SHI21_07025</name>
</gene>